<keyword evidence="1" id="KW-0805">Transcription regulation</keyword>
<dbReference type="Proteomes" id="UP000074664">
    <property type="component" value="Unassembled WGS sequence"/>
</dbReference>
<evidence type="ECO:0000313" key="6">
    <source>
        <dbReference type="EMBL" id="CYU45956.1"/>
    </source>
</evidence>
<dbReference type="CDD" id="cd00090">
    <property type="entry name" value="HTH_ARSR"/>
    <property type="match status" value="1"/>
</dbReference>
<comment type="caution">
    <text evidence="6">The sequence shown here is derived from an EMBL/GenBank/DDBJ whole genome shotgun (WGS) entry which is preliminary data.</text>
</comment>
<dbReference type="GO" id="GO:0003677">
    <property type="term" value="F:DNA binding"/>
    <property type="evidence" value="ECO:0007669"/>
    <property type="project" value="UniProtKB-KW"/>
</dbReference>
<dbReference type="EMBL" id="FIGH01000003">
    <property type="protein sequence ID" value="CYU45956.1"/>
    <property type="molecule type" value="Genomic_DNA"/>
</dbReference>
<dbReference type="InterPro" id="IPR000835">
    <property type="entry name" value="HTH_MarR-typ"/>
</dbReference>
<dbReference type="PANTHER" id="PTHR42756">
    <property type="entry name" value="TRANSCRIPTIONAL REGULATOR, MARR"/>
    <property type="match status" value="1"/>
</dbReference>
<sequence>MQEMEDLLYRLKVADETISNLFEKQLGISLTRYSILQTLLKDAPLHQLALQERLQIDRAAVTRHLKLLEESGYIIRKRNPDNQREVLVWPTEQAREALIAHHQAIKTSMNQILTVEESEQFLATLDKLLIGLQNLPI</sequence>
<protein>
    <submittedName>
        <fullName evidence="6">Transcriptional regulator</fullName>
    </submittedName>
</protein>
<dbReference type="RefSeq" id="WP_044692590.1">
    <property type="nucleotide sequence ID" value="NZ_CEDH01000171.1"/>
</dbReference>
<evidence type="ECO:0000256" key="3">
    <source>
        <dbReference type="ARBA" id="ARBA00023163"/>
    </source>
</evidence>
<dbReference type="PROSITE" id="PS50995">
    <property type="entry name" value="HTH_MARR_2"/>
    <property type="match status" value="1"/>
</dbReference>
<reference evidence="7 8" key="1">
    <citation type="submission" date="2016-02" db="EMBL/GenBank/DDBJ databases">
        <authorList>
            <consortium name="Pathogen Informatics"/>
        </authorList>
    </citation>
    <scope>NUCLEOTIDE SEQUENCE [LARGE SCALE GENOMIC DNA]</scope>
    <source>
        <strain evidence="5 7">LSS27</strain>
        <strain evidence="6 8">LSS30</strain>
    </source>
</reference>
<dbReference type="InterPro" id="IPR011991">
    <property type="entry name" value="ArsR-like_HTH"/>
</dbReference>
<dbReference type="AlphaFoldDB" id="A0A0Z8CQ65"/>
<dbReference type="SMART" id="SM00347">
    <property type="entry name" value="HTH_MARR"/>
    <property type="match status" value="1"/>
</dbReference>
<evidence type="ECO:0000256" key="1">
    <source>
        <dbReference type="ARBA" id="ARBA00023015"/>
    </source>
</evidence>
<organism evidence="6 8">
    <name type="scientific">Streptococcus suis</name>
    <dbReference type="NCBI Taxonomy" id="1307"/>
    <lineage>
        <taxon>Bacteria</taxon>
        <taxon>Bacillati</taxon>
        <taxon>Bacillota</taxon>
        <taxon>Bacilli</taxon>
        <taxon>Lactobacillales</taxon>
        <taxon>Streptococcaceae</taxon>
        <taxon>Streptococcus</taxon>
    </lineage>
</organism>
<evidence type="ECO:0000259" key="4">
    <source>
        <dbReference type="PROSITE" id="PS50995"/>
    </source>
</evidence>
<dbReference type="SUPFAM" id="SSF46785">
    <property type="entry name" value="Winged helix' DNA-binding domain"/>
    <property type="match status" value="1"/>
</dbReference>
<dbReference type="GeneID" id="78826848"/>
<accession>A0A0Z8CQ65</accession>
<dbReference type="PROSITE" id="PS01117">
    <property type="entry name" value="HTH_MARR_1"/>
    <property type="match status" value="1"/>
</dbReference>
<dbReference type="Pfam" id="PF01047">
    <property type="entry name" value="MarR"/>
    <property type="match status" value="1"/>
</dbReference>
<name>A0A0Z8CQ65_STRSU</name>
<dbReference type="InterPro" id="IPR036388">
    <property type="entry name" value="WH-like_DNA-bd_sf"/>
</dbReference>
<evidence type="ECO:0000313" key="8">
    <source>
        <dbReference type="Proteomes" id="UP000074664"/>
    </source>
</evidence>
<dbReference type="Proteomes" id="UP000073390">
    <property type="component" value="Unassembled WGS sequence"/>
</dbReference>
<evidence type="ECO:0000313" key="5">
    <source>
        <dbReference type="EMBL" id="CYU29403.1"/>
    </source>
</evidence>
<evidence type="ECO:0000313" key="7">
    <source>
        <dbReference type="Proteomes" id="UP000073390"/>
    </source>
</evidence>
<keyword evidence="2" id="KW-0238">DNA-binding</keyword>
<dbReference type="GO" id="GO:0003700">
    <property type="term" value="F:DNA-binding transcription factor activity"/>
    <property type="evidence" value="ECO:0007669"/>
    <property type="project" value="InterPro"/>
</dbReference>
<gene>
    <name evidence="6" type="primary">marR_2</name>
    <name evidence="5" type="ORF">ERS132389_00401</name>
    <name evidence="6" type="ORF">ERS132392_00855</name>
</gene>
<dbReference type="InterPro" id="IPR036390">
    <property type="entry name" value="WH_DNA-bd_sf"/>
</dbReference>
<feature type="domain" description="HTH marR-type" evidence="4">
    <location>
        <begin position="1"/>
        <end position="130"/>
    </location>
</feature>
<dbReference type="Gene3D" id="1.10.10.10">
    <property type="entry name" value="Winged helix-like DNA-binding domain superfamily/Winged helix DNA-binding domain"/>
    <property type="match status" value="1"/>
</dbReference>
<keyword evidence="3" id="KW-0804">Transcription</keyword>
<dbReference type="EMBL" id="FIGB01000001">
    <property type="protein sequence ID" value="CYU29403.1"/>
    <property type="molecule type" value="Genomic_DNA"/>
</dbReference>
<evidence type="ECO:0000256" key="2">
    <source>
        <dbReference type="ARBA" id="ARBA00023125"/>
    </source>
</evidence>
<proteinExistence type="predicted"/>
<dbReference type="PANTHER" id="PTHR42756:SF1">
    <property type="entry name" value="TRANSCRIPTIONAL REPRESSOR OF EMRAB OPERON"/>
    <property type="match status" value="1"/>
</dbReference>
<dbReference type="PRINTS" id="PR00598">
    <property type="entry name" value="HTHMARR"/>
</dbReference>
<dbReference type="InterPro" id="IPR023187">
    <property type="entry name" value="Tscrpt_reg_MarR-type_CS"/>
</dbReference>